<comment type="similarity">
    <text evidence="2">Belongs to the multi antimicrobial extrusion (MATE) (TC 2.A.66.1) family.</text>
</comment>
<evidence type="ECO:0000256" key="4">
    <source>
        <dbReference type="ARBA" id="ARBA00022989"/>
    </source>
</evidence>
<dbReference type="NCBIfam" id="TIGR00797">
    <property type="entry name" value="matE"/>
    <property type="match status" value="1"/>
</dbReference>
<feature type="transmembrane region" description="Helical" evidence="6">
    <location>
        <begin position="118"/>
        <end position="136"/>
    </location>
</feature>
<evidence type="ECO:0000313" key="8">
    <source>
        <dbReference type="Proteomes" id="UP000799118"/>
    </source>
</evidence>
<feature type="transmembrane region" description="Helical" evidence="6">
    <location>
        <begin position="441"/>
        <end position="463"/>
    </location>
</feature>
<keyword evidence="8" id="KW-1185">Reference proteome</keyword>
<dbReference type="InterPro" id="IPR045069">
    <property type="entry name" value="MATE_euk"/>
</dbReference>
<feature type="transmembrane region" description="Helical" evidence="6">
    <location>
        <begin position="342"/>
        <end position="361"/>
    </location>
</feature>
<feature type="transmembrane region" description="Helical" evidence="6">
    <location>
        <begin position="266"/>
        <end position="288"/>
    </location>
</feature>
<dbReference type="GO" id="GO:0015297">
    <property type="term" value="F:antiporter activity"/>
    <property type="evidence" value="ECO:0007669"/>
    <property type="project" value="InterPro"/>
</dbReference>
<evidence type="ECO:0000256" key="6">
    <source>
        <dbReference type="SAM" id="Phobius"/>
    </source>
</evidence>
<keyword evidence="3 6" id="KW-0812">Transmembrane</keyword>
<evidence type="ECO:0000256" key="1">
    <source>
        <dbReference type="ARBA" id="ARBA00004141"/>
    </source>
</evidence>
<evidence type="ECO:0000256" key="3">
    <source>
        <dbReference type="ARBA" id="ARBA00022692"/>
    </source>
</evidence>
<name>A0A6A4HGY8_9AGAR</name>
<reference evidence="7" key="1">
    <citation type="journal article" date="2019" name="Environ. Microbiol.">
        <title>Fungal ecological strategies reflected in gene transcription - a case study of two litter decomposers.</title>
        <authorList>
            <person name="Barbi F."/>
            <person name="Kohler A."/>
            <person name="Barry K."/>
            <person name="Baskaran P."/>
            <person name="Daum C."/>
            <person name="Fauchery L."/>
            <person name="Ihrmark K."/>
            <person name="Kuo A."/>
            <person name="LaButti K."/>
            <person name="Lipzen A."/>
            <person name="Morin E."/>
            <person name="Grigoriev I.V."/>
            <person name="Henrissat B."/>
            <person name="Lindahl B."/>
            <person name="Martin F."/>
        </authorList>
    </citation>
    <scope>NUCLEOTIDE SEQUENCE</scope>
    <source>
        <strain evidence="7">JB14</strain>
    </source>
</reference>
<dbReference type="OrthoDB" id="2126698at2759"/>
<dbReference type="GO" id="GO:0016020">
    <property type="term" value="C:membrane"/>
    <property type="evidence" value="ECO:0007669"/>
    <property type="project" value="UniProtKB-SubCell"/>
</dbReference>
<dbReference type="PANTHER" id="PTHR11206">
    <property type="entry name" value="MULTIDRUG RESISTANCE PROTEIN"/>
    <property type="match status" value="1"/>
</dbReference>
<proteinExistence type="inferred from homology"/>
<feature type="transmembrane region" description="Helical" evidence="6">
    <location>
        <begin position="373"/>
        <end position="392"/>
    </location>
</feature>
<dbReference type="EMBL" id="ML769490">
    <property type="protein sequence ID" value="KAE9397932.1"/>
    <property type="molecule type" value="Genomic_DNA"/>
</dbReference>
<dbReference type="Proteomes" id="UP000799118">
    <property type="component" value="Unassembled WGS sequence"/>
</dbReference>
<sequence>MIFDASPQEEGSIQEFGGIKAELKLFLALLVDSVPIILSYIAQNSLQTVSVVVAGRLGPHELSVAAFSLMLAFVTGDFFKFTGWCVALGGTTALDTLGSQSFTGSTRPTDLSIHFQRCVLMLWALLIPVGILWSVSRPVLLALGQEPVLARDVQSFLRLLIIGAPGYIGFESLKKYLQCQGIMRASTIVLLAVSPINIGLNIGLVHYTSLGLFGSPIALSIIYWLAFVLLCIMTAASPTHRRNGTWGGFQFRTVLQWKSCMTFFQLAIPGILMVGTEWAAFEIVALAAGRLGALPLAAQSVIMTLDQILNTLPFGIGVAASTRVGNLIGLRSAIGAKHAAHAAAFLSVVVGAVVMVTLVATRDTIGYLMSNDVYVVELVSVVMPLVASFQIADGLAGSCGGSLRGQGRQHLGALFNFVAYYIIALPLGISLAFRLNYGLKGLWIGQVVGLTIVGISEYGCIWLGTNWDREVEKGVQRNAEEAKRRAQITGSLPRSVDEE</sequence>
<evidence type="ECO:0000313" key="7">
    <source>
        <dbReference type="EMBL" id="KAE9397932.1"/>
    </source>
</evidence>
<comment type="subcellular location">
    <subcellularLocation>
        <location evidence="1">Membrane</location>
        <topology evidence="1">Multi-pass membrane protein</topology>
    </subcellularLocation>
</comment>
<keyword evidence="4 6" id="KW-1133">Transmembrane helix</keyword>
<gene>
    <name evidence="7" type="ORF">BT96DRAFT_883422</name>
</gene>
<dbReference type="InterPro" id="IPR002528">
    <property type="entry name" value="MATE_fam"/>
</dbReference>
<accession>A0A6A4HGY8</accession>
<feature type="transmembrane region" description="Helical" evidence="6">
    <location>
        <begin position="413"/>
        <end position="435"/>
    </location>
</feature>
<protein>
    <submittedName>
        <fullName evidence="7">MATE efflux family protein</fullName>
    </submittedName>
</protein>
<evidence type="ECO:0000256" key="5">
    <source>
        <dbReference type="ARBA" id="ARBA00023136"/>
    </source>
</evidence>
<dbReference type="GO" id="GO:0042910">
    <property type="term" value="F:xenobiotic transmembrane transporter activity"/>
    <property type="evidence" value="ECO:0007669"/>
    <property type="project" value="InterPro"/>
</dbReference>
<dbReference type="GO" id="GO:1990961">
    <property type="term" value="P:xenobiotic detoxification by transmembrane export across the plasma membrane"/>
    <property type="evidence" value="ECO:0007669"/>
    <property type="project" value="InterPro"/>
</dbReference>
<feature type="transmembrane region" description="Helical" evidence="6">
    <location>
        <begin position="213"/>
        <end position="236"/>
    </location>
</feature>
<dbReference type="AlphaFoldDB" id="A0A6A4HGY8"/>
<feature type="transmembrane region" description="Helical" evidence="6">
    <location>
        <begin position="185"/>
        <end position="207"/>
    </location>
</feature>
<keyword evidence="5 6" id="KW-0472">Membrane</keyword>
<feature type="transmembrane region" description="Helical" evidence="6">
    <location>
        <begin position="156"/>
        <end position="173"/>
    </location>
</feature>
<dbReference type="Pfam" id="PF01554">
    <property type="entry name" value="MatE"/>
    <property type="match status" value="2"/>
</dbReference>
<organism evidence="7 8">
    <name type="scientific">Gymnopus androsaceus JB14</name>
    <dbReference type="NCBI Taxonomy" id="1447944"/>
    <lineage>
        <taxon>Eukaryota</taxon>
        <taxon>Fungi</taxon>
        <taxon>Dikarya</taxon>
        <taxon>Basidiomycota</taxon>
        <taxon>Agaricomycotina</taxon>
        <taxon>Agaricomycetes</taxon>
        <taxon>Agaricomycetidae</taxon>
        <taxon>Agaricales</taxon>
        <taxon>Marasmiineae</taxon>
        <taxon>Omphalotaceae</taxon>
        <taxon>Gymnopus</taxon>
    </lineage>
</organism>
<evidence type="ECO:0000256" key="2">
    <source>
        <dbReference type="ARBA" id="ARBA00010199"/>
    </source>
</evidence>
<dbReference type="CDD" id="cd13132">
    <property type="entry name" value="MATE_eukaryotic"/>
    <property type="match status" value="1"/>
</dbReference>